<dbReference type="Pfam" id="PF12705">
    <property type="entry name" value="PDDEXK_1"/>
    <property type="match status" value="1"/>
</dbReference>
<feature type="domain" description="PD-(D/E)XK endonuclease-like" evidence="1">
    <location>
        <begin position="28"/>
        <end position="250"/>
    </location>
</feature>
<evidence type="ECO:0000259" key="1">
    <source>
        <dbReference type="Pfam" id="PF12705"/>
    </source>
</evidence>
<reference evidence="2 3" key="1">
    <citation type="journal article" date="2016" name="Nat. Commun.">
        <title>Thousands of microbial genomes shed light on interconnected biogeochemical processes in an aquifer system.</title>
        <authorList>
            <person name="Anantharaman K."/>
            <person name="Brown C.T."/>
            <person name="Hug L.A."/>
            <person name="Sharon I."/>
            <person name="Castelle C.J."/>
            <person name="Probst A.J."/>
            <person name="Thomas B.C."/>
            <person name="Singh A."/>
            <person name="Wilkins M.J."/>
            <person name="Karaoz U."/>
            <person name="Brodie E.L."/>
            <person name="Williams K.H."/>
            <person name="Hubbard S.S."/>
            <person name="Banfield J.F."/>
        </authorList>
    </citation>
    <scope>NUCLEOTIDE SEQUENCE [LARGE SCALE GENOMIC DNA]</scope>
</reference>
<dbReference type="Gene3D" id="3.90.320.10">
    <property type="match status" value="1"/>
</dbReference>
<dbReference type="InterPro" id="IPR011604">
    <property type="entry name" value="PDDEXK-like_dom_sf"/>
</dbReference>
<proteinExistence type="predicted"/>
<comment type="caution">
    <text evidence="2">The sequence shown here is derived from an EMBL/GenBank/DDBJ whole genome shotgun (WGS) entry which is preliminary data.</text>
</comment>
<organism evidence="2 3">
    <name type="scientific">Candidatus Taylorbacteria bacterium RIFCSPHIGHO2_02_49_25</name>
    <dbReference type="NCBI Taxonomy" id="1802305"/>
    <lineage>
        <taxon>Bacteria</taxon>
        <taxon>Candidatus Tayloriibacteriota</taxon>
    </lineage>
</organism>
<name>A0A1G2MJI5_9BACT</name>
<dbReference type="EMBL" id="MHRJ01000014">
    <property type="protein sequence ID" value="OHA23181.1"/>
    <property type="molecule type" value="Genomic_DNA"/>
</dbReference>
<dbReference type="InterPro" id="IPR038726">
    <property type="entry name" value="PDDEXK_AddAB-type"/>
</dbReference>
<dbReference type="Proteomes" id="UP000176493">
    <property type="component" value="Unassembled WGS sequence"/>
</dbReference>
<gene>
    <name evidence="2" type="ORF">A2W52_04725</name>
</gene>
<evidence type="ECO:0000313" key="2">
    <source>
        <dbReference type="EMBL" id="OHA23181.1"/>
    </source>
</evidence>
<protein>
    <recommendedName>
        <fullName evidence="1">PD-(D/E)XK endonuclease-like domain-containing protein</fullName>
    </recommendedName>
</protein>
<sequence>MRYTFLMRPEYSGRKSRVFEPSSTEPFRISRSKIDLFLECPRCFYLGQRLGVKRPSTAPFTLNNAVDHLLKKEFDSHRAKGDAHPLMKKYGIDAVPFKHKDMDRWRHNFSGVDTLHAPTNFLVFGAVDDIWENARGELHVVDYKATSKDEEVSELNDSRWHDQYRRQMEVYQWLLRQNKFRVSDTGYFVYVNAYRDRKAFDGKLEFDVRVIAYKGSDRWVPSVLEKANKCLLSKRIPETGEACEYCPYREAAGRAFKAAILKNGGKTCIGESGTIKKDETGTPTSARLF</sequence>
<accession>A0A1G2MJI5</accession>
<dbReference type="AlphaFoldDB" id="A0A1G2MJI5"/>
<evidence type="ECO:0000313" key="3">
    <source>
        <dbReference type="Proteomes" id="UP000176493"/>
    </source>
</evidence>